<name>A0A2T5EIL0_VIBSP</name>
<comment type="caution">
    <text evidence="1">The sequence shown here is derived from an EMBL/GenBank/DDBJ whole genome shotgun (WGS) entry which is preliminary data.</text>
</comment>
<protein>
    <submittedName>
        <fullName evidence="1">Uncharacterized protein</fullName>
    </submittedName>
</protein>
<evidence type="ECO:0000313" key="1">
    <source>
        <dbReference type="EMBL" id="PTP19723.1"/>
    </source>
</evidence>
<gene>
    <name evidence="1" type="ORF">CWO07_24540</name>
</gene>
<dbReference type="Proteomes" id="UP000244197">
    <property type="component" value="Unassembled WGS sequence"/>
</dbReference>
<dbReference type="EMBL" id="PIFK01000090">
    <property type="protein sequence ID" value="PTP19723.1"/>
    <property type="molecule type" value="Genomic_DNA"/>
</dbReference>
<dbReference type="AlphaFoldDB" id="A0A2T5EIL0"/>
<organism evidence="1 2">
    <name type="scientific">Vibrio splendidus</name>
    <dbReference type="NCBI Taxonomy" id="29497"/>
    <lineage>
        <taxon>Bacteria</taxon>
        <taxon>Pseudomonadati</taxon>
        <taxon>Pseudomonadota</taxon>
        <taxon>Gammaproteobacteria</taxon>
        <taxon>Vibrionales</taxon>
        <taxon>Vibrionaceae</taxon>
        <taxon>Vibrio</taxon>
    </lineage>
</organism>
<dbReference type="RefSeq" id="WP_108188401.1">
    <property type="nucleotide sequence ID" value="NZ_PIFK01000090.1"/>
</dbReference>
<evidence type="ECO:0000313" key="2">
    <source>
        <dbReference type="Proteomes" id="UP000244197"/>
    </source>
</evidence>
<accession>A0A2T5EIL0</accession>
<sequence>MMQLDEQILKDILSRAEGVCEWQRDFSSLLSVGVTLSQIALVLDTAKLLRIDPTIDDVTLCQGGVSQYAIEKTIGTTAKLKQLMGLEYDFDAYLRNAHFDPSVGMSISYFIFQQFHEEIRADYMLGTEIDHQITVELGGNLDLSAIPLFGQYKEFIPATNTEAANITAKLLWDQYEYVGYYPEISVLELRTRSDERKVCLEVRCLSSQFSFRDICGVCVIDDKEICKPDELDTQNRKLSFAHLIKRHMFD</sequence>
<reference evidence="1 2" key="1">
    <citation type="submission" date="2017-11" db="EMBL/GenBank/DDBJ databases">
        <title>Population delineation of vibrios coincides with oyster pathogenicity.</title>
        <authorList>
            <person name="Bruto M."/>
            <person name="Labreuche Y."/>
            <person name="James A."/>
            <person name="Piel D."/>
            <person name="Chenivesse S."/>
            <person name="Petton B."/>
            <person name="Polz M.F."/>
            <person name="Le Roux F."/>
        </authorList>
    </citation>
    <scope>NUCLEOTIDE SEQUENCE [LARGE SCALE GENOMIC DNA]</scope>
    <source>
        <strain evidence="1 2">FF_144</strain>
    </source>
</reference>
<proteinExistence type="predicted"/>